<dbReference type="STRING" id="655863.F0XCT7"/>
<gene>
    <name evidence="3" type="ORF">CMQ_1718</name>
</gene>
<dbReference type="InterPro" id="IPR050791">
    <property type="entry name" value="Aldo-Keto_reductase"/>
</dbReference>
<protein>
    <submittedName>
        <fullName evidence="3">Aldo-keto reductase</fullName>
    </submittedName>
</protein>
<dbReference type="EMBL" id="GL629765">
    <property type="protein sequence ID" value="EFX04790.1"/>
    <property type="molecule type" value="Genomic_DNA"/>
</dbReference>
<evidence type="ECO:0000259" key="2">
    <source>
        <dbReference type="Pfam" id="PF00248"/>
    </source>
</evidence>
<feature type="domain" description="NADP-dependent oxidoreductase" evidence="2">
    <location>
        <begin position="11"/>
        <end position="309"/>
    </location>
</feature>
<dbReference type="InParanoid" id="F0XCT7"/>
<dbReference type="InterPro" id="IPR023210">
    <property type="entry name" value="NADP_OxRdtase_dom"/>
</dbReference>
<dbReference type="GO" id="GO:0016491">
    <property type="term" value="F:oxidoreductase activity"/>
    <property type="evidence" value="ECO:0007669"/>
    <property type="project" value="UniProtKB-KW"/>
</dbReference>
<dbReference type="Proteomes" id="UP000007796">
    <property type="component" value="Unassembled WGS sequence"/>
</dbReference>
<dbReference type="PANTHER" id="PTHR43625">
    <property type="entry name" value="AFLATOXIN B1 ALDEHYDE REDUCTASE"/>
    <property type="match status" value="1"/>
</dbReference>
<dbReference type="HOGENOM" id="CLU_023205_2_1_1"/>
<dbReference type="Gene3D" id="3.20.20.100">
    <property type="entry name" value="NADP-dependent oxidoreductase domain"/>
    <property type="match status" value="1"/>
</dbReference>
<dbReference type="PANTHER" id="PTHR43625:SF78">
    <property type="entry name" value="PYRIDOXAL REDUCTASE-RELATED"/>
    <property type="match status" value="1"/>
</dbReference>
<sequence>MVRIIGKEVGPIGVGLMSLTRPGSGVNDEQAFAVLRRAIELEAFFWNGGEFYGPENANSLVLLEKYFAKYPEDADKVVLSIKGGSDKPNTFHFDSSPANVRRSVNDCVEQLKGRKTIDLFELARHDGVTPWETSVKSLLELKKEGKLGHLSLSEVRAESIHRVAKVAKIEAVEIELSIVSPEVLTNGVTAACSQYDIPVIAYSPIGHGLLTGHIKSQDDLNWVAKMLPRFSQENLPANLKLVEQIEKIAADKGCTTGQLAINWVRCLSRRPGMPTIVPLPGTTTIERLEENLTLVDFSDEEMDTIDDIISNFEVKGDRYPSHLPTET</sequence>
<keyword evidence="1" id="KW-0560">Oxidoreductase</keyword>
<name>F0XCT7_GROCL</name>
<dbReference type="InterPro" id="IPR036812">
    <property type="entry name" value="NAD(P)_OxRdtase_dom_sf"/>
</dbReference>
<dbReference type="FunCoup" id="F0XCT7">
    <property type="interactions" value="33"/>
</dbReference>
<dbReference type="Pfam" id="PF00248">
    <property type="entry name" value="Aldo_ket_red"/>
    <property type="match status" value="1"/>
</dbReference>
<accession>F0XCT7</accession>
<dbReference type="SUPFAM" id="SSF51430">
    <property type="entry name" value="NAD(P)-linked oxidoreductase"/>
    <property type="match status" value="1"/>
</dbReference>
<evidence type="ECO:0000313" key="4">
    <source>
        <dbReference type="Proteomes" id="UP000007796"/>
    </source>
</evidence>
<keyword evidence="4" id="KW-1185">Reference proteome</keyword>
<dbReference type="eggNOG" id="KOG1575">
    <property type="taxonomic scope" value="Eukaryota"/>
</dbReference>
<dbReference type="RefSeq" id="XP_014174272.1">
    <property type="nucleotide sequence ID" value="XM_014318797.1"/>
</dbReference>
<dbReference type="GO" id="GO:0005737">
    <property type="term" value="C:cytoplasm"/>
    <property type="evidence" value="ECO:0007669"/>
    <property type="project" value="TreeGrafter"/>
</dbReference>
<dbReference type="AlphaFoldDB" id="F0XCT7"/>
<reference evidence="3 4" key="1">
    <citation type="journal article" date="2011" name="Proc. Natl. Acad. Sci. U.S.A.">
        <title>Genome and transcriptome analyses of the mountain pine beetle-fungal symbiont Grosmannia clavigera, a lodgepole pine pathogen.</title>
        <authorList>
            <person name="DiGuistini S."/>
            <person name="Wang Y."/>
            <person name="Liao N.Y."/>
            <person name="Taylor G."/>
            <person name="Tanguay P."/>
            <person name="Feau N."/>
            <person name="Henrissat B."/>
            <person name="Chan S.K."/>
            <person name="Hesse-Orce U."/>
            <person name="Alamouti S.M."/>
            <person name="Tsui C.K.M."/>
            <person name="Docking R.T."/>
            <person name="Levasseur A."/>
            <person name="Haridas S."/>
            <person name="Robertson G."/>
            <person name="Birol I."/>
            <person name="Holt R.A."/>
            <person name="Marra M.A."/>
            <person name="Hamelin R.C."/>
            <person name="Hirst M."/>
            <person name="Jones S.J.M."/>
            <person name="Bohlmann J."/>
            <person name="Breuil C."/>
        </authorList>
    </citation>
    <scope>NUCLEOTIDE SEQUENCE [LARGE SCALE GENOMIC DNA]</scope>
    <source>
        <strain evidence="4">kw1407 / UAMH 11150</strain>
    </source>
</reference>
<dbReference type="GeneID" id="25974627"/>
<evidence type="ECO:0000313" key="3">
    <source>
        <dbReference type="EMBL" id="EFX04790.1"/>
    </source>
</evidence>
<evidence type="ECO:0000256" key="1">
    <source>
        <dbReference type="ARBA" id="ARBA00023002"/>
    </source>
</evidence>
<organism evidence="4">
    <name type="scientific">Grosmannia clavigera (strain kw1407 / UAMH 11150)</name>
    <name type="common">Blue stain fungus</name>
    <name type="synonym">Graphiocladiella clavigera</name>
    <dbReference type="NCBI Taxonomy" id="655863"/>
    <lineage>
        <taxon>Eukaryota</taxon>
        <taxon>Fungi</taxon>
        <taxon>Dikarya</taxon>
        <taxon>Ascomycota</taxon>
        <taxon>Pezizomycotina</taxon>
        <taxon>Sordariomycetes</taxon>
        <taxon>Sordariomycetidae</taxon>
        <taxon>Ophiostomatales</taxon>
        <taxon>Ophiostomataceae</taxon>
        <taxon>Leptographium</taxon>
    </lineage>
</organism>
<dbReference type="CDD" id="cd19077">
    <property type="entry name" value="AKR_AKR8A1-2"/>
    <property type="match status" value="1"/>
</dbReference>
<proteinExistence type="predicted"/>
<dbReference type="OrthoDB" id="37537at2759"/>